<dbReference type="InterPro" id="IPR039422">
    <property type="entry name" value="MarR/SlyA-like"/>
</dbReference>
<comment type="caution">
    <text evidence="2">The sequence shown here is derived from an EMBL/GenBank/DDBJ whole genome shotgun (WGS) entry which is preliminary data.</text>
</comment>
<dbReference type="PANTHER" id="PTHR33164">
    <property type="entry name" value="TRANSCRIPTIONAL REGULATOR, MARR FAMILY"/>
    <property type="match status" value="1"/>
</dbReference>
<evidence type="ECO:0000313" key="3">
    <source>
        <dbReference type="Proteomes" id="UP000564385"/>
    </source>
</evidence>
<dbReference type="SUPFAM" id="SSF46785">
    <property type="entry name" value="Winged helix' DNA-binding domain"/>
    <property type="match status" value="1"/>
</dbReference>
<dbReference type="PROSITE" id="PS50995">
    <property type="entry name" value="HTH_MARR_2"/>
    <property type="match status" value="1"/>
</dbReference>
<dbReference type="GO" id="GO:0003677">
    <property type="term" value="F:DNA binding"/>
    <property type="evidence" value="ECO:0007669"/>
    <property type="project" value="UniProtKB-KW"/>
</dbReference>
<dbReference type="PANTHER" id="PTHR33164:SF43">
    <property type="entry name" value="HTH-TYPE TRANSCRIPTIONAL REPRESSOR YETL"/>
    <property type="match status" value="1"/>
</dbReference>
<dbReference type="InterPro" id="IPR036390">
    <property type="entry name" value="WH_DNA-bd_sf"/>
</dbReference>
<dbReference type="Gene3D" id="1.10.10.10">
    <property type="entry name" value="Winged helix-like DNA-binding domain superfamily/Winged helix DNA-binding domain"/>
    <property type="match status" value="1"/>
</dbReference>
<dbReference type="SMART" id="SM00347">
    <property type="entry name" value="HTH_MARR"/>
    <property type="match status" value="1"/>
</dbReference>
<name>A0A852VGJ3_9BACT</name>
<dbReference type="PRINTS" id="PR00598">
    <property type="entry name" value="HTHMARR"/>
</dbReference>
<dbReference type="AlphaFoldDB" id="A0A852VGJ3"/>
<dbReference type="InterPro" id="IPR000835">
    <property type="entry name" value="HTH_MarR-typ"/>
</dbReference>
<dbReference type="GO" id="GO:0006950">
    <property type="term" value="P:response to stress"/>
    <property type="evidence" value="ECO:0007669"/>
    <property type="project" value="TreeGrafter"/>
</dbReference>
<keyword evidence="2" id="KW-0238">DNA-binding</keyword>
<sequence>MSILPRKEIPDDILKDSVLAHLAAAYFSVGKRLERKTQCSATRGFILSALRGGTTLNQNQIATLLGFDRTVVHRAVKSLAQEGLVLEHRAKTGRAIRVQLTAKGRKYRERLIEAREIAEESVRRQMTSEERKTLLRLLKLVAECDF</sequence>
<dbReference type="InterPro" id="IPR036388">
    <property type="entry name" value="WH-like_DNA-bd_sf"/>
</dbReference>
<dbReference type="EMBL" id="JACCCU010000001">
    <property type="protein sequence ID" value="NYF90331.1"/>
    <property type="molecule type" value="Genomic_DNA"/>
</dbReference>
<dbReference type="Pfam" id="PF12802">
    <property type="entry name" value="MarR_2"/>
    <property type="match status" value="1"/>
</dbReference>
<reference evidence="2 3" key="1">
    <citation type="submission" date="2020-07" db="EMBL/GenBank/DDBJ databases">
        <title>Genomic Encyclopedia of Type Strains, Phase IV (KMG-V): Genome sequencing to study the core and pangenomes of soil and plant-associated prokaryotes.</title>
        <authorList>
            <person name="Whitman W."/>
        </authorList>
    </citation>
    <scope>NUCLEOTIDE SEQUENCE [LARGE SCALE GENOMIC DNA]</scope>
    <source>
        <strain evidence="2 3">M8UP22</strain>
    </source>
</reference>
<accession>A0A852VGJ3</accession>
<protein>
    <submittedName>
        <fullName evidence="2">DNA-binding MarR family transcriptional regulator</fullName>
    </submittedName>
</protein>
<dbReference type="GO" id="GO:0003700">
    <property type="term" value="F:DNA-binding transcription factor activity"/>
    <property type="evidence" value="ECO:0007669"/>
    <property type="project" value="InterPro"/>
</dbReference>
<feature type="domain" description="HTH marR-type" evidence="1">
    <location>
        <begin position="15"/>
        <end position="143"/>
    </location>
</feature>
<proteinExistence type="predicted"/>
<gene>
    <name evidence="2" type="ORF">HDF08_002398</name>
</gene>
<evidence type="ECO:0000259" key="1">
    <source>
        <dbReference type="PROSITE" id="PS50995"/>
    </source>
</evidence>
<evidence type="ECO:0000313" key="2">
    <source>
        <dbReference type="EMBL" id="NYF90331.1"/>
    </source>
</evidence>
<dbReference type="Proteomes" id="UP000564385">
    <property type="component" value="Unassembled WGS sequence"/>
</dbReference>
<organism evidence="2 3">
    <name type="scientific">Tunturiibacter lichenicola</name>
    <dbReference type="NCBI Taxonomy" id="2051959"/>
    <lineage>
        <taxon>Bacteria</taxon>
        <taxon>Pseudomonadati</taxon>
        <taxon>Acidobacteriota</taxon>
        <taxon>Terriglobia</taxon>
        <taxon>Terriglobales</taxon>
        <taxon>Acidobacteriaceae</taxon>
        <taxon>Tunturiibacter</taxon>
    </lineage>
</organism>